<dbReference type="SUPFAM" id="SSF55394">
    <property type="entry name" value="Bactericidal permeability-increasing protein, BPI"/>
    <property type="match status" value="2"/>
</dbReference>
<comment type="similarity">
    <text evidence="1">Belongs to the BPI/LBP/Plunc superfamily. BPI/LBP family.</text>
</comment>
<evidence type="ECO:0000313" key="3">
    <source>
        <dbReference type="Proteomes" id="UP001652580"/>
    </source>
</evidence>
<accession>A0A384B1B2</accession>
<evidence type="ECO:0000259" key="2">
    <source>
        <dbReference type="SMART" id="SM00329"/>
    </source>
</evidence>
<dbReference type="FunCoup" id="A0A384B1B2">
    <property type="interactions" value="3"/>
</dbReference>
<dbReference type="InterPro" id="IPR017942">
    <property type="entry name" value="Lipid-bd_serum_glycop_N"/>
</dbReference>
<dbReference type="Pfam" id="PF01273">
    <property type="entry name" value="LBP_BPI_CETP"/>
    <property type="match status" value="1"/>
</dbReference>
<feature type="domain" description="Lipid-binding serum glycoprotein C-terminal" evidence="2">
    <location>
        <begin position="308"/>
        <end position="507"/>
    </location>
</feature>
<dbReference type="InterPro" id="IPR017943">
    <property type="entry name" value="Bactericidal_perm-incr_a/b_dom"/>
</dbReference>
<keyword evidence="3" id="KW-1185">Reference proteome</keyword>
<dbReference type="SMART" id="SM00329">
    <property type="entry name" value="BPI2"/>
    <property type="match status" value="1"/>
</dbReference>
<reference evidence="4" key="1">
    <citation type="submission" date="2025-08" db="UniProtKB">
        <authorList>
            <consortium name="RefSeq"/>
        </authorList>
    </citation>
    <scope>IDENTIFICATION</scope>
</reference>
<organism evidence="3 4">
    <name type="scientific">Balaenoptera acutorostrata</name>
    <name type="common">Common minke whale</name>
    <name type="synonym">Balaena rostrata</name>
    <dbReference type="NCBI Taxonomy" id="9767"/>
    <lineage>
        <taxon>Eukaryota</taxon>
        <taxon>Metazoa</taxon>
        <taxon>Chordata</taxon>
        <taxon>Craniata</taxon>
        <taxon>Vertebrata</taxon>
        <taxon>Euteleostomi</taxon>
        <taxon>Mammalia</taxon>
        <taxon>Eutheria</taxon>
        <taxon>Laurasiatheria</taxon>
        <taxon>Artiodactyla</taxon>
        <taxon>Whippomorpha</taxon>
        <taxon>Cetacea</taxon>
        <taxon>Mysticeti</taxon>
        <taxon>Balaenopteridae</taxon>
        <taxon>Balaenoptera</taxon>
    </lineage>
</organism>
<dbReference type="AlphaFoldDB" id="A0A384B1B2"/>
<sequence length="510" mass="55320">MGRQGPVIGRTSQARQGYWTSEIIRGLGLLWSMGGPQGNQGLLGCTQFRPRDTGGAGLRILCLVLCGPLTPARGDPGALLQLGMDVLNREVQNAMDESHILEKMAAEAGKKLPGMKPIKGITDLKVKDVQIPVITLSFLPGVGIFQCVSMGMTITGKSFMGGNMDIIVVLNITATNRFLQDEEMGLPMFKSEGCEVLLVSVTTNSVSSMLPKMVNKFLDSTLHKVLPGLMCPAIDAVLVYVNKKWANLNGDPLPVGQMGTVRYVLASIPTTTASHIQVDFSPVVQQQKGNTIQLADAGEAEFPEDYAEGSSQLLLSATLLTAELALLQKSFDVNVQEMTIGKLPPQTTETLAGFIPEVAKAYPKPKPLVTQIRINKPPKVTTKTGKSLLHRHGTLETFAPLLRGKAPVSLFLLEIHFNLKIQYSVREDRLQMATSLDRLLSLSRGSSLIGAFNEKALTGFITDFLQEAYIPAINDVLQVGLPIPDFLDMNYNLAELDIAENALLLDLKLD</sequence>
<dbReference type="InParanoid" id="A0A384B1B2"/>
<dbReference type="CDD" id="cd00025">
    <property type="entry name" value="BPI1"/>
    <property type="match status" value="1"/>
</dbReference>
<dbReference type="KEGG" id="bacu:103017496"/>
<protein>
    <submittedName>
        <fullName evidence="4">BPI fold-containing family B member 6</fullName>
    </submittedName>
</protein>
<dbReference type="STRING" id="310752.A0A384B1B2"/>
<dbReference type="GO" id="GO:0008289">
    <property type="term" value="F:lipid binding"/>
    <property type="evidence" value="ECO:0007669"/>
    <property type="project" value="InterPro"/>
</dbReference>
<dbReference type="RefSeq" id="XP_007193445.2">
    <property type="nucleotide sequence ID" value="XM_007193383.3"/>
</dbReference>
<proteinExistence type="inferred from homology"/>
<dbReference type="PANTHER" id="PTHR46019">
    <property type="entry name" value="BPI FOLD-CONTAINING FAMILY B MEMBER 4-RELATED"/>
    <property type="match status" value="1"/>
</dbReference>
<dbReference type="InterPro" id="IPR001124">
    <property type="entry name" value="Lipid-bd_serum_glycop_C"/>
</dbReference>
<dbReference type="PANTHER" id="PTHR46019:SF2">
    <property type="entry name" value="BPI FOLD-CONTAINING FAMILY B MEMBER 6"/>
    <property type="match status" value="1"/>
</dbReference>
<dbReference type="GeneID" id="103017496"/>
<dbReference type="InterPro" id="IPR051660">
    <property type="entry name" value="BPI_fold-BPI/LBP"/>
</dbReference>
<dbReference type="Gene3D" id="3.15.20.10">
    <property type="entry name" value="Bactericidal permeability-increasing protein, domain 2"/>
    <property type="match status" value="1"/>
</dbReference>
<dbReference type="Pfam" id="PF02886">
    <property type="entry name" value="LBP_BPI_CETP_C"/>
    <property type="match status" value="1"/>
</dbReference>
<name>A0A384B1B2_BALAC</name>
<dbReference type="Gene3D" id="3.15.10.10">
    <property type="entry name" value="Bactericidal permeability-increasing protein, domain 1"/>
    <property type="match status" value="1"/>
</dbReference>
<evidence type="ECO:0000313" key="4">
    <source>
        <dbReference type="RefSeq" id="XP_007193445.2"/>
    </source>
</evidence>
<evidence type="ECO:0000256" key="1">
    <source>
        <dbReference type="ARBA" id="ARBA00007292"/>
    </source>
</evidence>
<dbReference type="Proteomes" id="UP001652580">
    <property type="component" value="Chromosome 15"/>
</dbReference>
<gene>
    <name evidence="4" type="primary">BPIFB6</name>
</gene>